<reference evidence="3" key="2">
    <citation type="submission" date="2017-06" db="EMBL/GenBank/DDBJ databases">
        <title>WGS assembly of Brachypodium distachyon.</title>
        <authorList>
            <consortium name="The International Brachypodium Initiative"/>
            <person name="Lucas S."/>
            <person name="Harmon-Smith M."/>
            <person name="Lail K."/>
            <person name="Tice H."/>
            <person name="Grimwood J."/>
            <person name="Bruce D."/>
            <person name="Barry K."/>
            <person name="Shu S."/>
            <person name="Lindquist E."/>
            <person name="Wang M."/>
            <person name="Pitluck S."/>
            <person name="Vogel J.P."/>
            <person name="Garvin D.F."/>
            <person name="Mockler T.C."/>
            <person name="Schmutz J."/>
            <person name="Rokhsar D."/>
            <person name="Bevan M.W."/>
        </authorList>
    </citation>
    <scope>NUCLEOTIDE SEQUENCE</scope>
    <source>
        <strain evidence="3">Bd21</strain>
    </source>
</reference>
<accession>A0A0Q3LQR5</accession>
<evidence type="ECO:0000256" key="1">
    <source>
        <dbReference type="SAM" id="MobiDB-lite"/>
    </source>
</evidence>
<gene>
    <name evidence="3" type="ORF">BRADI_3g13898v3</name>
</gene>
<proteinExistence type="predicted"/>
<feature type="region of interest" description="Disordered" evidence="1">
    <location>
        <begin position="65"/>
        <end position="84"/>
    </location>
</feature>
<keyword evidence="2" id="KW-0732">Signal</keyword>
<dbReference type="InParanoid" id="A0A0Q3LQR5"/>
<reference evidence="4" key="3">
    <citation type="submission" date="2018-08" db="UniProtKB">
        <authorList>
            <consortium name="EnsemblPlants"/>
        </authorList>
    </citation>
    <scope>IDENTIFICATION</scope>
    <source>
        <strain evidence="4">cv. Bd21</strain>
    </source>
</reference>
<protein>
    <submittedName>
        <fullName evidence="3 4">Uncharacterized protein</fullName>
    </submittedName>
</protein>
<evidence type="ECO:0000313" key="4">
    <source>
        <dbReference type="EnsemblPlants" id="KQJ94893"/>
    </source>
</evidence>
<reference evidence="3 4" key="1">
    <citation type="journal article" date="2010" name="Nature">
        <title>Genome sequencing and analysis of the model grass Brachypodium distachyon.</title>
        <authorList>
            <consortium name="International Brachypodium Initiative"/>
        </authorList>
    </citation>
    <scope>NUCLEOTIDE SEQUENCE [LARGE SCALE GENOMIC DNA]</scope>
    <source>
        <strain evidence="3 4">Bd21</strain>
    </source>
</reference>
<dbReference type="AlphaFoldDB" id="A0A0Q3LQR5"/>
<feature type="chain" id="PRO_5033239763" evidence="2">
    <location>
        <begin position="23"/>
        <end position="84"/>
    </location>
</feature>
<dbReference type="Proteomes" id="UP000008810">
    <property type="component" value="Chromosome 3"/>
</dbReference>
<keyword evidence="5" id="KW-1185">Reference proteome</keyword>
<sequence length="84" mass="8099">MGSKMIGAFLLVLLAVFAVSDAQVLPTPCCRFSCCDGKPECCDPGYIPAVAPAAAAVAPAVSAGAKAEGPAPFGGVSGEASAGN</sequence>
<evidence type="ECO:0000313" key="3">
    <source>
        <dbReference type="EMBL" id="KQJ94893.1"/>
    </source>
</evidence>
<name>A0A0Q3LQR5_BRADI</name>
<dbReference type="EnsemblPlants" id="KQJ94893">
    <property type="protein sequence ID" value="KQJ94893"/>
    <property type="gene ID" value="BRADI_3g13898v3"/>
</dbReference>
<organism evidence="3">
    <name type="scientific">Brachypodium distachyon</name>
    <name type="common">Purple false brome</name>
    <name type="synonym">Trachynia distachya</name>
    <dbReference type="NCBI Taxonomy" id="15368"/>
    <lineage>
        <taxon>Eukaryota</taxon>
        <taxon>Viridiplantae</taxon>
        <taxon>Streptophyta</taxon>
        <taxon>Embryophyta</taxon>
        <taxon>Tracheophyta</taxon>
        <taxon>Spermatophyta</taxon>
        <taxon>Magnoliopsida</taxon>
        <taxon>Liliopsida</taxon>
        <taxon>Poales</taxon>
        <taxon>Poaceae</taxon>
        <taxon>BOP clade</taxon>
        <taxon>Pooideae</taxon>
        <taxon>Stipodae</taxon>
        <taxon>Brachypodieae</taxon>
        <taxon>Brachypodium</taxon>
    </lineage>
</organism>
<feature type="signal peptide" evidence="2">
    <location>
        <begin position="1"/>
        <end position="22"/>
    </location>
</feature>
<dbReference type="EMBL" id="CM000882">
    <property type="protein sequence ID" value="KQJ94893.1"/>
    <property type="molecule type" value="Genomic_DNA"/>
</dbReference>
<evidence type="ECO:0000256" key="2">
    <source>
        <dbReference type="SAM" id="SignalP"/>
    </source>
</evidence>
<evidence type="ECO:0000313" key="5">
    <source>
        <dbReference type="Proteomes" id="UP000008810"/>
    </source>
</evidence>
<dbReference type="Gramene" id="KQJ94893">
    <property type="protein sequence ID" value="KQJ94893"/>
    <property type="gene ID" value="BRADI_3g13898v3"/>
</dbReference>